<sequence>MVRTIECSRRFLWHGACFFSGMDRIALTIAIVVAALGSAHATPPVVPEPAPMCVENPLEGMERPLRDTSECPSLAATVRTIRAVAAEFFKDCSLDRPEVGRKYSEIASRYVGMPPQTGLPMMVAEFASEVGSDGTRCAIRAVVKEGLPVSSETREQLVSVVNGFFEAQDVKDLFEDIAESAPLTAAANLKRDELSRKFANELNDRVAASEELRGNANDFQSLRAKVIWAITDDSARARAALGAVEESLVTCRVVEAAKSLSEAVAAGQRALQGARREIRASERAAECAEINLRLQYGEAWNLQQAVIAGPTLDQYRSVVAAIQRLKQDEKALDALLRRAGESCLRLKQQVGVRDRLVAHHTAAKARAMAAIDGRACDGSGIEEAAATLRTLEGATCGNQAKPAANEVLTRRAVLRDELRQSGECSAAAGVGAGEFQGPWQCPQRGTLMLQGSATGVSGSVSGRPGEHWGTGQREGGRIGGTVEGRTLRLTMESGDGTTSRMTATLSMDGRTMSGPWEWFRGPARLDGGTWSCQRPAGYAGGGTAAGRETASRRTARVPDMVIPVAGHVARTGGGTDPYQTLTVRAHIEPERISWIAWNDRRDVSLVVASRPNQKLLGPGGFGTDDYIDLTVTDPLGRSMTVKMDQNDKYGASYGPQNLILGSRANAPAAYRKIPFGPTAGQELFFDQDGAFNSLFTKAGQYTFTFAFRDNEGGRTGYGHTSIFLIIAARQSALEGTAASGAPVAPGSKSLSFGGRVLDVRYERQTDERGVPIDLYFYRTAAPPGVPAPAGEAQWSRFVRVPADGGDSSEPAVWWHSRWEFGPNGWTSMGEKDVAPPQAVTP</sequence>
<gene>
    <name evidence="2" type="ORF">CLG94_01775</name>
</gene>
<keyword evidence="3" id="KW-1185">Reference proteome</keyword>
<dbReference type="AlphaFoldDB" id="A0A2T4U122"/>
<dbReference type="Proteomes" id="UP000241436">
    <property type="component" value="Unassembled WGS sequence"/>
</dbReference>
<protein>
    <submittedName>
        <fullName evidence="2">Uncharacterized protein</fullName>
    </submittedName>
</protein>
<accession>A0A2T4U122</accession>
<evidence type="ECO:0000256" key="1">
    <source>
        <dbReference type="SAM" id="MobiDB-lite"/>
    </source>
</evidence>
<evidence type="ECO:0000313" key="2">
    <source>
        <dbReference type="EMBL" id="PTL37018.1"/>
    </source>
</evidence>
<reference evidence="2 3" key="1">
    <citation type="submission" date="2017-09" db="EMBL/GenBank/DDBJ databases">
        <title>Bloom of a denitrifying methanotroph, Candidatus Methylomirabilis limnetica, in a deep stratified lake.</title>
        <authorList>
            <person name="Graf J.S."/>
            <person name="Marchant H.K."/>
            <person name="Tienken D."/>
            <person name="Hach P.F."/>
            <person name="Brand A."/>
            <person name="Schubert C.J."/>
            <person name="Kuypers M.M."/>
            <person name="Milucka J."/>
        </authorList>
    </citation>
    <scope>NUCLEOTIDE SEQUENCE [LARGE SCALE GENOMIC DNA]</scope>
    <source>
        <strain evidence="2 3">Zug</strain>
    </source>
</reference>
<feature type="region of interest" description="Disordered" evidence="1">
    <location>
        <begin position="452"/>
        <end position="480"/>
    </location>
</feature>
<comment type="caution">
    <text evidence="2">The sequence shown here is derived from an EMBL/GenBank/DDBJ whole genome shotgun (WGS) entry which is preliminary data.</text>
</comment>
<evidence type="ECO:0000313" key="3">
    <source>
        <dbReference type="Proteomes" id="UP000241436"/>
    </source>
</evidence>
<reference evidence="3" key="2">
    <citation type="journal article" date="2018" name="Environ. Microbiol.">
        <title>Bloom of a denitrifying methanotroph, 'Candidatus Methylomirabilis limnetica', in a deep stratified lake.</title>
        <authorList>
            <person name="Graf J.S."/>
            <person name="Mayr M.J."/>
            <person name="Marchant H.K."/>
            <person name="Tienken D."/>
            <person name="Hach P.F."/>
            <person name="Brand A."/>
            <person name="Schubert C.J."/>
            <person name="Kuypers M.M."/>
            <person name="Milucka J."/>
        </authorList>
    </citation>
    <scope>NUCLEOTIDE SEQUENCE [LARGE SCALE GENOMIC DNA]</scope>
    <source>
        <strain evidence="3">Zug</strain>
    </source>
</reference>
<name>A0A2T4U122_9BACT</name>
<proteinExistence type="predicted"/>
<organism evidence="2 3">
    <name type="scientific">Candidatus Methylomirabilis limnetica</name>
    <dbReference type="NCBI Taxonomy" id="2033718"/>
    <lineage>
        <taxon>Bacteria</taxon>
        <taxon>Candidatus Methylomirabilota</taxon>
        <taxon>Candidatus Methylomirabilia</taxon>
        <taxon>Candidatus Methylomirabilales</taxon>
        <taxon>Candidatus Methylomirabilaceae</taxon>
        <taxon>Candidatus Methylomirabilis</taxon>
    </lineage>
</organism>
<dbReference type="EMBL" id="NVQC01000009">
    <property type="protein sequence ID" value="PTL37018.1"/>
    <property type="molecule type" value="Genomic_DNA"/>
</dbReference>
<feature type="compositionally biased region" description="Low complexity" evidence="1">
    <location>
        <begin position="452"/>
        <end position="462"/>
    </location>
</feature>
<dbReference type="RefSeq" id="WP_107561181.1">
    <property type="nucleotide sequence ID" value="NZ_NVQC01000009.1"/>
</dbReference>